<gene>
    <name evidence="1" type="ORF">MFFC18_37510</name>
</gene>
<keyword evidence="2" id="KW-1185">Reference proteome</keyword>
<accession>A0A5B9PAQ5</accession>
<dbReference type="AlphaFoldDB" id="A0A5B9PAQ5"/>
<dbReference type="RefSeq" id="WP_075083028.1">
    <property type="nucleotide sequence ID" value="NZ_CP042912.1"/>
</dbReference>
<name>A0A5B9PAQ5_9BACT</name>
<dbReference type="EMBL" id="CP042912">
    <property type="protein sequence ID" value="QEG23847.1"/>
    <property type="molecule type" value="Genomic_DNA"/>
</dbReference>
<protein>
    <submittedName>
        <fullName evidence="1">Uncharacterized protein</fullName>
    </submittedName>
</protein>
<organism evidence="1 2">
    <name type="scientific">Mariniblastus fucicola</name>
    <dbReference type="NCBI Taxonomy" id="980251"/>
    <lineage>
        <taxon>Bacteria</taxon>
        <taxon>Pseudomonadati</taxon>
        <taxon>Planctomycetota</taxon>
        <taxon>Planctomycetia</taxon>
        <taxon>Pirellulales</taxon>
        <taxon>Pirellulaceae</taxon>
        <taxon>Mariniblastus</taxon>
    </lineage>
</organism>
<sequence length="90" mass="10623">MAFFSDKKLRRIRITIDDSAIKSDSPEIQNRLDRIAENYGKLDEVLSGLEDRFENDEAFLSLFPEVADGEEPVFDLPKKKKRKWRPRKPR</sequence>
<evidence type="ECO:0000313" key="1">
    <source>
        <dbReference type="EMBL" id="QEG23847.1"/>
    </source>
</evidence>
<dbReference type="STRING" id="980251.GCA_001642875_00234"/>
<proteinExistence type="predicted"/>
<reference evidence="1 2" key="1">
    <citation type="submission" date="2019-08" db="EMBL/GenBank/DDBJ databases">
        <title>Deep-cultivation of Planctomycetes and their phenomic and genomic characterization uncovers novel biology.</title>
        <authorList>
            <person name="Wiegand S."/>
            <person name="Jogler M."/>
            <person name="Boedeker C."/>
            <person name="Pinto D."/>
            <person name="Vollmers J."/>
            <person name="Rivas-Marin E."/>
            <person name="Kohn T."/>
            <person name="Peeters S.H."/>
            <person name="Heuer A."/>
            <person name="Rast P."/>
            <person name="Oberbeckmann S."/>
            <person name="Bunk B."/>
            <person name="Jeske O."/>
            <person name="Meyerdierks A."/>
            <person name="Storesund J.E."/>
            <person name="Kallscheuer N."/>
            <person name="Luecker S."/>
            <person name="Lage O.M."/>
            <person name="Pohl T."/>
            <person name="Merkel B.J."/>
            <person name="Hornburger P."/>
            <person name="Mueller R.-W."/>
            <person name="Bruemmer F."/>
            <person name="Labrenz M."/>
            <person name="Spormann A.M."/>
            <person name="Op den Camp H."/>
            <person name="Overmann J."/>
            <person name="Amann R."/>
            <person name="Jetten M.S.M."/>
            <person name="Mascher T."/>
            <person name="Medema M.H."/>
            <person name="Devos D.P."/>
            <person name="Kaster A.-K."/>
            <person name="Ovreas L."/>
            <person name="Rohde M."/>
            <person name="Galperin M.Y."/>
            <person name="Jogler C."/>
        </authorList>
    </citation>
    <scope>NUCLEOTIDE SEQUENCE [LARGE SCALE GENOMIC DNA]</scope>
    <source>
        <strain evidence="1 2">FC18</strain>
    </source>
</reference>
<dbReference type="KEGG" id="mff:MFFC18_37510"/>
<evidence type="ECO:0000313" key="2">
    <source>
        <dbReference type="Proteomes" id="UP000322214"/>
    </source>
</evidence>
<dbReference type="Proteomes" id="UP000322214">
    <property type="component" value="Chromosome"/>
</dbReference>